<keyword evidence="2" id="KW-1185">Reference proteome</keyword>
<protein>
    <submittedName>
        <fullName evidence="1">Uncharacterized protein</fullName>
    </submittedName>
</protein>
<dbReference type="EMBL" id="CP101620">
    <property type="protein sequence ID" value="UTY39291.1"/>
    <property type="molecule type" value="Genomic_DNA"/>
</dbReference>
<reference evidence="1" key="1">
    <citation type="submission" date="2022-07" db="EMBL/GenBank/DDBJ databases">
        <title>Faecal culturing of patients with breast cancer.</title>
        <authorList>
            <person name="Teng N.M.Y."/>
            <person name="Kiu R."/>
            <person name="Evans R."/>
            <person name="Baker D.J."/>
            <person name="Zenner C."/>
            <person name="Robinson S.D."/>
            <person name="Hall L.J."/>
        </authorList>
    </citation>
    <scope>NUCLEOTIDE SEQUENCE</scope>
    <source>
        <strain evidence="1">LH1062</strain>
    </source>
</reference>
<gene>
    <name evidence="1" type="ORF">NMU03_00180</name>
</gene>
<sequence>MKGNSEHKRGWIQVKYGKMNEDFANLMVNEKENIGTFDGDSQEFSLTQLLNKNKNSKLWAKLIDDEDRSDYFAIKVTKKPLSKLSGKKVFPKSDAYIIKAKIDSESLLKREYILTEDGLKNMKYTVIPNTGISIKLRNSKNYTIQKFTKDSFIKAFSSYIDKDKIEECLLSLLIYSNDKEIYKNENIASDLGVNYDLFIKRMKVHFSEITTEKELLDQIRRDAQSKLINIIKSNKPLMEAIFIGKGWFNDPYYASYIYVHGDLIDNVPTDFFLTTGSGRSKGKYTIEIKPR</sequence>
<dbReference type="Proteomes" id="UP001060112">
    <property type="component" value="Chromosome"/>
</dbReference>
<evidence type="ECO:0000313" key="2">
    <source>
        <dbReference type="Proteomes" id="UP001060112"/>
    </source>
</evidence>
<evidence type="ECO:0000313" key="1">
    <source>
        <dbReference type="EMBL" id="UTY39291.1"/>
    </source>
</evidence>
<organism evidence="1 2">
    <name type="scientific">Allocoprobacillus halotolerans</name>
    <dbReference type="NCBI Taxonomy" id="2944914"/>
    <lineage>
        <taxon>Bacteria</taxon>
        <taxon>Bacillati</taxon>
        <taxon>Bacillota</taxon>
        <taxon>Erysipelotrichia</taxon>
        <taxon>Erysipelotrichales</taxon>
        <taxon>Erysipelotrichaceae</taxon>
        <taxon>Allocoprobacillus</taxon>
    </lineage>
</organism>
<accession>A0ABY5I1U8</accession>
<name>A0ABY5I1U8_9FIRM</name>
<proteinExistence type="predicted"/>
<dbReference type="RefSeq" id="WP_290140289.1">
    <property type="nucleotide sequence ID" value="NZ_CP101620.1"/>
</dbReference>